<comment type="caution">
    <text evidence="2">The sequence shown here is derived from an EMBL/GenBank/DDBJ whole genome shotgun (WGS) entry which is preliminary data.</text>
</comment>
<evidence type="ECO:0000256" key="1">
    <source>
        <dbReference type="SAM" id="Phobius"/>
    </source>
</evidence>
<feature type="transmembrane region" description="Helical" evidence="1">
    <location>
        <begin position="51"/>
        <end position="70"/>
    </location>
</feature>
<dbReference type="Pfam" id="PF13803">
    <property type="entry name" value="DUF4184"/>
    <property type="match status" value="1"/>
</dbReference>
<keyword evidence="1" id="KW-0472">Membrane</keyword>
<protein>
    <recommendedName>
        <fullName evidence="4">DUF4184 family protein</fullName>
    </recommendedName>
</protein>
<proteinExistence type="predicted"/>
<feature type="transmembrane region" description="Helical" evidence="1">
    <location>
        <begin position="192"/>
        <end position="210"/>
    </location>
</feature>
<name>A0A369QQX9_9BACT</name>
<feature type="transmembrane region" description="Helical" evidence="1">
    <location>
        <begin position="104"/>
        <end position="123"/>
    </location>
</feature>
<organism evidence="2 3">
    <name type="scientific">Adhaeribacter pallidiroseus</name>
    <dbReference type="NCBI Taxonomy" id="2072847"/>
    <lineage>
        <taxon>Bacteria</taxon>
        <taxon>Pseudomonadati</taxon>
        <taxon>Bacteroidota</taxon>
        <taxon>Cytophagia</taxon>
        <taxon>Cytophagales</taxon>
        <taxon>Hymenobacteraceae</taxon>
        <taxon>Adhaeribacter</taxon>
    </lineage>
</organism>
<gene>
    <name evidence="2" type="ORF">AHMF7616_04716</name>
</gene>
<dbReference type="Proteomes" id="UP000253919">
    <property type="component" value="Unassembled WGS sequence"/>
</dbReference>
<evidence type="ECO:0000313" key="3">
    <source>
        <dbReference type="Proteomes" id="UP000253919"/>
    </source>
</evidence>
<keyword evidence="1" id="KW-0812">Transmembrane</keyword>
<dbReference type="OrthoDB" id="8481923at2"/>
<keyword evidence="3" id="KW-1185">Reference proteome</keyword>
<keyword evidence="1" id="KW-1133">Transmembrane helix</keyword>
<dbReference type="RefSeq" id="WP_115374998.1">
    <property type="nucleotide sequence ID" value="NZ_QASA01000001.1"/>
</dbReference>
<dbReference type="InterPro" id="IPR025238">
    <property type="entry name" value="DUF4184"/>
</dbReference>
<dbReference type="EMBL" id="QASA01000001">
    <property type="protein sequence ID" value="RDC66085.1"/>
    <property type="molecule type" value="Genomic_DNA"/>
</dbReference>
<accession>A0A369QQX9</accession>
<evidence type="ECO:0000313" key="2">
    <source>
        <dbReference type="EMBL" id="RDC66085.1"/>
    </source>
</evidence>
<evidence type="ECO:0008006" key="4">
    <source>
        <dbReference type="Google" id="ProtNLM"/>
    </source>
</evidence>
<sequence>MPFTFSHPAIVLPFYYLPKKTRSMTGLVIGSMVPDFEKFFRMSHYDGFSHTWPAIFYFNLPLAILLSFAFHQVARNSLIDNLPLFLKKRLLPYKQFNWLRYFKNHYLVIILSILVGVVSHLTWDSLTHPGGQLFELFPILSKWIRYPGFHMWLYVLIDRISSVIGGLVIVVAILKLPTYFIPHQADSKSSSYWLFMGLIILIIMSLRLLIGVDAKFFVMDVLITLISASLWSLIVTPYFLKFYKN</sequence>
<feature type="transmembrane region" description="Helical" evidence="1">
    <location>
        <begin position="160"/>
        <end position="180"/>
    </location>
</feature>
<feature type="transmembrane region" description="Helical" evidence="1">
    <location>
        <begin position="216"/>
        <end position="240"/>
    </location>
</feature>
<dbReference type="AlphaFoldDB" id="A0A369QQX9"/>
<reference evidence="2 3" key="1">
    <citation type="submission" date="2018-04" db="EMBL/GenBank/DDBJ databases">
        <title>Adhaeribacter sp. HMF7616 genome sequencing and assembly.</title>
        <authorList>
            <person name="Kang H."/>
            <person name="Kang J."/>
            <person name="Cha I."/>
            <person name="Kim H."/>
            <person name="Joh K."/>
        </authorList>
    </citation>
    <scope>NUCLEOTIDE SEQUENCE [LARGE SCALE GENOMIC DNA]</scope>
    <source>
        <strain evidence="2 3">HMF7616</strain>
    </source>
</reference>